<evidence type="ECO:0000256" key="3">
    <source>
        <dbReference type="ARBA" id="ARBA00022729"/>
    </source>
</evidence>
<keyword evidence="4" id="KW-0378">Hydrolase</keyword>
<keyword evidence="1" id="KW-0121">Carboxypeptidase</keyword>
<evidence type="ECO:0000256" key="5">
    <source>
        <dbReference type="ARBA" id="ARBA00023180"/>
    </source>
</evidence>
<dbReference type="Pfam" id="PF00450">
    <property type="entry name" value="Peptidase_S10"/>
    <property type="match status" value="1"/>
</dbReference>
<dbReference type="AlphaFoldDB" id="A0A2P7B047"/>
<dbReference type="Proteomes" id="UP000241158">
    <property type="component" value="Unassembled WGS sequence"/>
</dbReference>
<dbReference type="InterPro" id="IPR029058">
    <property type="entry name" value="AB_hydrolase_fold"/>
</dbReference>
<name>A0A2P7B047_9HYPH</name>
<evidence type="ECO:0008006" key="10">
    <source>
        <dbReference type="Google" id="ProtNLM"/>
    </source>
</evidence>
<dbReference type="EMBL" id="PGGN01000001">
    <property type="protein sequence ID" value="PSH59847.1"/>
    <property type="molecule type" value="Genomic_DNA"/>
</dbReference>
<protein>
    <recommendedName>
        <fullName evidence="10">Peptidase S10</fullName>
    </recommendedName>
</protein>
<dbReference type="Gene3D" id="3.40.50.1820">
    <property type="entry name" value="alpha/beta hydrolase"/>
    <property type="match status" value="1"/>
</dbReference>
<evidence type="ECO:0000256" key="1">
    <source>
        <dbReference type="ARBA" id="ARBA00022645"/>
    </source>
</evidence>
<feature type="signal peptide" evidence="7">
    <location>
        <begin position="1"/>
        <end position="29"/>
    </location>
</feature>
<accession>A0A2P7B047</accession>
<proteinExistence type="predicted"/>
<keyword evidence="5" id="KW-0325">Glycoprotein</keyword>
<dbReference type="SUPFAM" id="SSF53474">
    <property type="entry name" value="alpha/beta-Hydrolases"/>
    <property type="match status" value="1"/>
</dbReference>
<dbReference type="GO" id="GO:0006508">
    <property type="term" value="P:proteolysis"/>
    <property type="evidence" value="ECO:0007669"/>
    <property type="project" value="UniProtKB-KW"/>
</dbReference>
<comment type="caution">
    <text evidence="8">The sequence shown here is derived from an EMBL/GenBank/DDBJ whole genome shotgun (WGS) entry which is preliminary data.</text>
</comment>
<evidence type="ECO:0000313" key="9">
    <source>
        <dbReference type="Proteomes" id="UP000241158"/>
    </source>
</evidence>
<feature type="region of interest" description="Disordered" evidence="6">
    <location>
        <begin position="25"/>
        <end position="57"/>
    </location>
</feature>
<dbReference type="PROSITE" id="PS51257">
    <property type="entry name" value="PROKAR_LIPOPROTEIN"/>
    <property type="match status" value="1"/>
</dbReference>
<evidence type="ECO:0000256" key="7">
    <source>
        <dbReference type="SAM" id="SignalP"/>
    </source>
</evidence>
<dbReference type="PANTHER" id="PTHR11802:SF3">
    <property type="entry name" value="RETINOID-INDUCIBLE SERINE CARBOXYPEPTIDASE"/>
    <property type="match status" value="1"/>
</dbReference>
<evidence type="ECO:0000256" key="6">
    <source>
        <dbReference type="SAM" id="MobiDB-lite"/>
    </source>
</evidence>
<reference evidence="9" key="1">
    <citation type="submission" date="2017-11" db="EMBL/GenBank/DDBJ databases">
        <authorList>
            <person name="Kuznetsova I."/>
            <person name="Sazanova A."/>
            <person name="Chirak E."/>
            <person name="Safronova V."/>
            <person name="Willems A."/>
        </authorList>
    </citation>
    <scope>NUCLEOTIDE SEQUENCE [LARGE SCALE GENOMIC DNA]</scope>
    <source>
        <strain evidence="9">PEPV15</strain>
    </source>
</reference>
<dbReference type="InterPro" id="IPR001563">
    <property type="entry name" value="Peptidase_S10"/>
</dbReference>
<dbReference type="GO" id="GO:0004185">
    <property type="term" value="F:serine-type carboxypeptidase activity"/>
    <property type="evidence" value="ECO:0007669"/>
    <property type="project" value="InterPro"/>
</dbReference>
<keyword evidence="2" id="KW-0645">Protease</keyword>
<keyword evidence="9" id="KW-1185">Reference proteome</keyword>
<sequence>MRFFIMVVRLCWLLLAVFLASCSGGSDPAQEKPEAATSTFTPDRPIRPDPYRPITPLGGRDSQSTVFKYGARDAIDRINNYETKTSKAQTINLNGTVIAFTATAGHLRSSAREWERYSTVHVPSGGTTIIRTMPDFGSAAIFYTAYTRDDLPKGSRPVTFIFNGGPGSASADLDLGFLGPKDFTLPLPASGPLQLIDNPNTLLDKTDLVFVDPIGTGYSSAVSPGVNSDYWGVERDAQVLSDFVTRYVNVNNRQLSPKYIYGVSYSGIRVPVMSGLLLESETKKYSANKESTNILNGLILNSPLLDLNTDCLRSYDAPCGGVLPTYAMVASYKDKYTRRDGETAEYVDNVREFAAKFNKRAGAEFSGMLKEKPDRTGWDAYLRTQDGADFVNQLYKYTGIGKLYKPGDGLAGNPWVENPNMEPARFTRLLDPKVKLQLTDGRVAIPIDKVDPSFDRTSVAYDYIKTYQKQFIGYDQVSPYLGYNGEIINLWNYRSNHILPPPANGDRTGTSINDLAYSRTLNPALKVLIEHGYYDLNTPFHQNELNIAAAGLSAQMPIKLYEGGHGVDPAHTNDADRVLSDLKDFYDRAPAITPGAGTNVISGMPVLRRLDHAADDLRAAGLNGGRQ</sequence>
<organism evidence="8 9">
    <name type="scientific">Phyllobacterium endophyticum</name>
    <dbReference type="NCBI Taxonomy" id="1149773"/>
    <lineage>
        <taxon>Bacteria</taxon>
        <taxon>Pseudomonadati</taxon>
        <taxon>Pseudomonadota</taxon>
        <taxon>Alphaproteobacteria</taxon>
        <taxon>Hyphomicrobiales</taxon>
        <taxon>Phyllobacteriaceae</taxon>
        <taxon>Phyllobacterium</taxon>
    </lineage>
</organism>
<dbReference type="PANTHER" id="PTHR11802">
    <property type="entry name" value="SERINE PROTEASE FAMILY S10 SERINE CARBOXYPEPTIDASE"/>
    <property type="match status" value="1"/>
</dbReference>
<keyword evidence="3 7" id="KW-0732">Signal</keyword>
<evidence type="ECO:0000313" key="8">
    <source>
        <dbReference type="EMBL" id="PSH59847.1"/>
    </source>
</evidence>
<evidence type="ECO:0000256" key="2">
    <source>
        <dbReference type="ARBA" id="ARBA00022670"/>
    </source>
</evidence>
<evidence type="ECO:0000256" key="4">
    <source>
        <dbReference type="ARBA" id="ARBA00022801"/>
    </source>
</evidence>
<gene>
    <name evidence="8" type="ORF">CU100_03555</name>
</gene>
<feature type="chain" id="PRO_5015186245" description="Peptidase S10" evidence="7">
    <location>
        <begin position="30"/>
        <end position="627"/>
    </location>
</feature>